<dbReference type="STRING" id="1434700.SAMN06296427_104149"/>
<evidence type="ECO:0000313" key="3">
    <source>
        <dbReference type="Proteomes" id="UP000192393"/>
    </source>
</evidence>
<dbReference type="Pfam" id="PF17957">
    <property type="entry name" value="Big_7"/>
    <property type="match status" value="1"/>
</dbReference>
<dbReference type="PROSITE" id="PS51257">
    <property type="entry name" value="PROKAR_LIPOPROTEIN"/>
    <property type="match status" value="1"/>
</dbReference>
<dbReference type="Gene3D" id="2.60.40.10">
    <property type="entry name" value="Immunoglobulins"/>
    <property type="match status" value="1"/>
</dbReference>
<organism evidence="2 3">
    <name type="scientific">Moheibacter sediminis</name>
    <dbReference type="NCBI Taxonomy" id="1434700"/>
    <lineage>
        <taxon>Bacteria</taxon>
        <taxon>Pseudomonadati</taxon>
        <taxon>Bacteroidota</taxon>
        <taxon>Flavobacteriia</taxon>
        <taxon>Flavobacteriales</taxon>
        <taxon>Weeksellaceae</taxon>
        <taxon>Moheibacter</taxon>
    </lineage>
</organism>
<feature type="signal peptide" evidence="1">
    <location>
        <begin position="1"/>
        <end position="23"/>
    </location>
</feature>
<proteinExistence type="predicted"/>
<evidence type="ECO:0000313" key="2">
    <source>
        <dbReference type="EMBL" id="SMC59838.1"/>
    </source>
</evidence>
<dbReference type="EMBL" id="FWXS01000004">
    <property type="protein sequence ID" value="SMC59838.1"/>
    <property type="molecule type" value="Genomic_DNA"/>
</dbReference>
<keyword evidence="3" id="KW-1185">Reference proteome</keyword>
<dbReference type="Proteomes" id="UP000192393">
    <property type="component" value="Unassembled WGS sequence"/>
</dbReference>
<dbReference type="RefSeq" id="WP_084017069.1">
    <property type="nucleotide sequence ID" value="NZ_FWXS01000004.1"/>
</dbReference>
<feature type="chain" id="PRO_5010726218" evidence="1">
    <location>
        <begin position="24"/>
        <end position="229"/>
    </location>
</feature>
<keyword evidence="1" id="KW-0732">Signal</keyword>
<dbReference type="InterPro" id="IPR013783">
    <property type="entry name" value="Ig-like_fold"/>
</dbReference>
<evidence type="ECO:0000256" key="1">
    <source>
        <dbReference type="SAM" id="SignalP"/>
    </source>
</evidence>
<accession>A0A1W2AHU5</accession>
<protein>
    <submittedName>
        <fullName evidence="2">Uncharacterized protein</fullName>
    </submittedName>
</protein>
<dbReference type="AlphaFoldDB" id="A0A1W2AHU5"/>
<gene>
    <name evidence="2" type="ORF">SAMN06296427_104149</name>
</gene>
<reference evidence="2 3" key="1">
    <citation type="submission" date="2017-04" db="EMBL/GenBank/DDBJ databases">
        <authorList>
            <person name="Afonso C.L."/>
            <person name="Miller P.J."/>
            <person name="Scott M.A."/>
            <person name="Spackman E."/>
            <person name="Goraichik I."/>
            <person name="Dimitrov K.M."/>
            <person name="Suarez D.L."/>
            <person name="Swayne D.E."/>
        </authorList>
    </citation>
    <scope>NUCLEOTIDE SEQUENCE [LARGE SCALE GENOMIC DNA]</scope>
    <source>
        <strain evidence="2 3">CGMCC 1.12708</strain>
    </source>
</reference>
<name>A0A1W2AHU5_9FLAO</name>
<sequence length="229" mass="25769">MKSKAYLKLSIICLLFLFLSCNNDDSDNNSNDSEFPKIELVVTNPYIIQPGSTKIIANVSDDTGISKVEFYDELENLRFTDLEQPYEFELNYGANAYGNERYHAIVHDLSDKTSTSEQKEIRVNVEREVPVLEITLEKTYYTPTDGIVPKAKLIGAPGKSGTIYFTRHYGLNCPGAFNYINFHHFTDGNVDGLSYQFNNGETGSFSMSARVQISGIPEIISNCVDHYVN</sequence>